<dbReference type="PROSITE" id="PS00018">
    <property type="entry name" value="EF_HAND_1"/>
    <property type="match status" value="1"/>
</dbReference>
<keyword evidence="7" id="KW-1185">Reference proteome</keyword>
<dbReference type="Gene3D" id="2.60.40.10">
    <property type="entry name" value="Immunoglobulins"/>
    <property type="match status" value="2"/>
</dbReference>
<dbReference type="InterPro" id="IPR003961">
    <property type="entry name" value="FN3_dom"/>
</dbReference>
<evidence type="ECO:0000259" key="4">
    <source>
        <dbReference type="PROSITE" id="PS50222"/>
    </source>
</evidence>
<comment type="caution">
    <text evidence="6">The sequence shown here is derived from an EMBL/GenBank/DDBJ whole genome shotgun (WGS) entry which is preliminary data.</text>
</comment>
<dbReference type="PROSITE" id="PS50853">
    <property type="entry name" value="FN3"/>
    <property type="match status" value="1"/>
</dbReference>
<dbReference type="PANTHER" id="PTHR24099">
    <property type="entry name" value="E3 UBIQUITIN-PROTEIN LIGASE TRIM36-RELATED"/>
    <property type="match status" value="1"/>
</dbReference>
<evidence type="ECO:0000313" key="7">
    <source>
        <dbReference type="Proteomes" id="UP001642464"/>
    </source>
</evidence>
<accession>A0ABP0LCN5</accession>
<feature type="domain" description="EF-hand" evidence="4">
    <location>
        <begin position="388"/>
        <end position="423"/>
    </location>
</feature>
<feature type="compositionally biased region" description="Low complexity" evidence="2">
    <location>
        <begin position="515"/>
        <end position="529"/>
    </location>
</feature>
<keyword evidence="1" id="KW-0106">Calcium</keyword>
<evidence type="ECO:0000256" key="2">
    <source>
        <dbReference type="SAM" id="MobiDB-lite"/>
    </source>
</evidence>
<dbReference type="EMBL" id="CAXAMM010015592">
    <property type="protein sequence ID" value="CAK9036758.1"/>
    <property type="molecule type" value="Genomic_DNA"/>
</dbReference>
<dbReference type="PROSITE" id="PS50222">
    <property type="entry name" value="EF_HAND_2"/>
    <property type="match status" value="1"/>
</dbReference>
<dbReference type="PANTHER" id="PTHR24099:SF11">
    <property type="entry name" value="FIBRONECTIN TYPE III DOMAIN-CONTAINING 3BA-RELATED"/>
    <property type="match status" value="1"/>
</dbReference>
<dbReference type="InterPro" id="IPR036116">
    <property type="entry name" value="FN3_sf"/>
</dbReference>
<dbReference type="Gene3D" id="1.10.238.10">
    <property type="entry name" value="EF-hand"/>
    <property type="match status" value="1"/>
</dbReference>
<proteinExistence type="predicted"/>
<dbReference type="Proteomes" id="UP001642464">
    <property type="component" value="Unassembled WGS sequence"/>
</dbReference>
<evidence type="ECO:0008006" key="8">
    <source>
        <dbReference type="Google" id="ProtNLM"/>
    </source>
</evidence>
<feature type="domain" description="Fibronectin type-III" evidence="5">
    <location>
        <begin position="279"/>
        <end position="376"/>
    </location>
</feature>
<organism evidence="6 7">
    <name type="scientific">Durusdinium trenchii</name>
    <dbReference type="NCBI Taxonomy" id="1381693"/>
    <lineage>
        <taxon>Eukaryota</taxon>
        <taxon>Sar</taxon>
        <taxon>Alveolata</taxon>
        <taxon>Dinophyceae</taxon>
        <taxon>Suessiales</taxon>
        <taxon>Symbiodiniaceae</taxon>
        <taxon>Durusdinium</taxon>
    </lineage>
</organism>
<dbReference type="CDD" id="cd00051">
    <property type="entry name" value="EFh"/>
    <property type="match status" value="1"/>
</dbReference>
<dbReference type="InterPro" id="IPR013783">
    <property type="entry name" value="Ig-like_fold"/>
</dbReference>
<feature type="region of interest" description="Disordered" evidence="2">
    <location>
        <begin position="515"/>
        <end position="548"/>
    </location>
</feature>
<dbReference type="SMART" id="SM00060">
    <property type="entry name" value="FN3"/>
    <property type="match status" value="2"/>
</dbReference>
<evidence type="ECO:0000256" key="3">
    <source>
        <dbReference type="SAM" id="SignalP"/>
    </source>
</evidence>
<evidence type="ECO:0000313" key="6">
    <source>
        <dbReference type="EMBL" id="CAK9036758.1"/>
    </source>
</evidence>
<protein>
    <recommendedName>
        <fullName evidence="8">Calmodulin</fullName>
    </recommendedName>
</protein>
<evidence type="ECO:0000259" key="5">
    <source>
        <dbReference type="PROSITE" id="PS50853"/>
    </source>
</evidence>
<dbReference type="SUPFAM" id="SSF49265">
    <property type="entry name" value="Fibronectin type III"/>
    <property type="match status" value="1"/>
</dbReference>
<evidence type="ECO:0000256" key="1">
    <source>
        <dbReference type="ARBA" id="ARBA00022837"/>
    </source>
</evidence>
<dbReference type="InterPro" id="IPR018247">
    <property type="entry name" value="EF_Hand_1_Ca_BS"/>
</dbReference>
<reference evidence="6 7" key="1">
    <citation type="submission" date="2024-02" db="EMBL/GenBank/DDBJ databases">
        <authorList>
            <person name="Chen Y."/>
            <person name="Shah S."/>
            <person name="Dougan E. K."/>
            <person name="Thang M."/>
            <person name="Chan C."/>
        </authorList>
    </citation>
    <scope>NUCLEOTIDE SEQUENCE [LARGE SCALE GENOMIC DNA]</scope>
</reference>
<name>A0ABP0LCN5_9DINO</name>
<sequence>MARTSLLSKTLLASCVVVVLRLLPGDETFVAPKQRNEVAAAMAAAMVAASSGPAMAEVPTFSVFGFGSGQSDAYSQNDNPINPYSQFSDGTDTVYQFKNKDEVERRTKALNAALKRFEDTPELIKTKQAQGLKANLLEANSLRQDMLYFSGAEGSQAWDKARAFIQKVGTMGVDGGNKQWQAAAKDYDQAETLLKEWKDISKLAFSSDCSVASQSVRVALSGDLTILAQLCVEGQEVKLAGLEPGCSYCAQLRARNQRGWGAWSRWSAPRSPGAVPGRPPAPRPLLQRTARSLLAEWDPPDSDTPLLEYEVWCGKEETFCHGIAPAEGRRTRTSRTVAKMTGLAPSSQYVFRVRALNVSGWSPWSAPSDPVCTMDAQSSEEIMSAVFRHFGTVGAAFRAFDRDRDGLVSREEFVTSLGLTKYRLGLVSLEQRAHLFCRADRGGSGFLSYPNFASLFGRASSRRPHRRSFSQDTSASQDGLCGPARAGMRRWSQVTPQCLNERLQQASCIEVLACSGSQSGSCNSSRASSPALRRTDVEGTTQPLRDRADLENRDTLHRCCLTCSPTKLPTMDYHGEALPALPLLGAARAPTPDR</sequence>
<dbReference type="InterPro" id="IPR002048">
    <property type="entry name" value="EF_hand_dom"/>
</dbReference>
<dbReference type="CDD" id="cd00063">
    <property type="entry name" value="FN3"/>
    <property type="match status" value="2"/>
</dbReference>
<dbReference type="SUPFAM" id="SSF47473">
    <property type="entry name" value="EF-hand"/>
    <property type="match status" value="1"/>
</dbReference>
<keyword evidence="3" id="KW-0732">Signal</keyword>
<feature type="signal peptide" evidence="3">
    <location>
        <begin position="1"/>
        <end position="21"/>
    </location>
</feature>
<dbReference type="InterPro" id="IPR011992">
    <property type="entry name" value="EF-hand-dom_pair"/>
</dbReference>
<dbReference type="InterPro" id="IPR050617">
    <property type="entry name" value="E3_ligase_FN3/SPRY"/>
</dbReference>
<dbReference type="Pfam" id="PF00041">
    <property type="entry name" value="fn3"/>
    <property type="match status" value="1"/>
</dbReference>
<gene>
    <name evidence="6" type="ORF">SCF082_LOCUS21859</name>
</gene>
<feature type="chain" id="PRO_5045436817" description="Calmodulin" evidence="3">
    <location>
        <begin position="22"/>
        <end position="594"/>
    </location>
</feature>